<keyword evidence="5" id="KW-0677">Repeat</keyword>
<dbReference type="Gene3D" id="1.25.10.10">
    <property type="entry name" value="Leucine-rich Repeat Variant"/>
    <property type="match status" value="2"/>
</dbReference>
<dbReference type="SUPFAM" id="SSF48371">
    <property type="entry name" value="ARM repeat"/>
    <property type="match status" value="1"/>
</dbReference>
<accession>A0A3M6TPB0</accession>
<keyword evidence="8" id="KW-0492">Microsome</keyword>
<comment type="function">
    <text evidence="10">Scaffold protein component of the PI(3,5)P2 regulatory complex which regulates both the synthesis and turnover of phosphatidylinositol 3,5-bisphosphate (PtdIns(3,5)P2). Pentamerizes into a star-shaped structure and nucleates the assembly of the complex. The pentamer binds a single copy each of PIKFYVE and FIG4 and coordinates both PIKfyve kinase activity and FIG4 phosphatase activity, being required to maintain normal levels of phosphatidylinositol 3-phosphate (PtdIns(3)P) and phosphatidylinositol 5-phosphate (PtdIns(5)P). Plays a role in the biogenesis of endosome carrier vesicles (ECV) / multivesicular bodies (MVB) transport intermediates from early endosomes.</text>
</comment>
<dbReference type="Proteomes" id="UP000275408">
    <property type="component" value="Unassembled WGS sequence"/>
</dbReference>
<dbReference type="STRING" id="46731.A0A3M6TPB0"/>
<dbReference type="GO" id="GO:0010008">
    <property type="term" value="C:endosome membrane"/>
    <property type="evidence" value="ECO:0007669"/>
    <property type="project" value="UniProtKB-SubCell"/>
</dbReference>
<evidence type="ECO:0000259" key="13">
    <source>
        <dbReference type="Pfam" id="PF11916"/>
    </source>
</evidence>
<dbReference type="OrthoDB" id="5574975at2759"/>
<dbReference type="InterPro" id="IPR016024">
    <property type="entry name" value="ARM-type_fold"/>
</dbReference>
<evidence type="ECO:0000256" key="12">
    <source>
        <dbReference type="PROSITE-ProRule" id="PRU00103"/>
    </source>
</evidence>
<keyword evidence="7" id="KW-0256">Endoplasmic reticulum</keyword>
<dbReference type="PANTHER" id="PTHR16023">
    <property type="entry name" value="TAX1 BINDING PROTEIN-RELATED"/>
    <property type="match status" value="1"/>
</dbReference>
<keyword evidence="15" id="KW-1185">Reference proteome</keyword>
<comment type="subcellular location">
    <subcellularLocation>
        <location evidence="2">Endosome membrane</location>
    </subcellularLocation>
    <subcellularLocation>
        <location evidence="1">Microsome membrane</location>
    </subcellularLocation>
</comment>
<dbReference type="EMBL" id="RCHS01003235">
    <property type="protein sequence ID" value="RMX43242.1"/>
    <property type="molecule type" value="Genomic_DNA"/>
</dbReference>
<gene>
    <name evidence="14" type="ORF">pdam_00014564</name>
</gene>
<evidence type="ECO:0000256" key="8">
    <source>
        <dbReference type="ARBA" id="ARBA00022848"/>
    </source>
</evidence>
<dbReference type="InterPro" id="IPR011989">
    <property type="entry name" value="ARM-like"/>
</dbReference>
<evidence type="ECO:0000256" key="6">
    <source>
        <dbReference type="ARBA" id="ARBA00022753"/>
    </source>
</evidence>
<keyword evidence="6" id="KW-0967">Endosome</keyword>
<dbReference type="GO" id="GO:0006661">
    <property type="term" value="P:phosphatidylinositol biosynthetic process"/>
    <property type="evidence" value="ECO:0007669"/>
    <property type="project" value="InterPro"/>
</dbReference>
<dbReference type="InterPro" id="IPR021133">
    <property type="entry name" value="HEAT_type_2"/>
</dbReference>
<evidence type="ECO:0000256" key="5">
    <source>
        <dbReference type="ARBA" id="ARBA00022737"/>
    </source>
</evidence>
<evidence type="ECO:0000256" key="4">
    <source>
        <dbReference type="ARBA" id="ARBA00013840"/>
    </source>
</evidence>
<dbReference type="InterPro" id="IPR021841">
    <property type="entry name" value="VAC14_Fig4p-bd"/>
</dbReference>
<comment type="similarity">
    <text evidence="3">Belongs to the VAC14 family.</text>
</comment>
<dbReference type="FunFam" id="1.25.10.10:FF:001093">
    <property type="entry name" value="Vac14, PIKFYVE complex component"/>
    <property type="match status" value="1"/>
</dbReference>
<dbReference type="Pfam" id="PF11916">
    <property type="entry name" value="Vac14_Fig4_bd"/>
    <property type="match status" value="1"/>
</dbReference>
<evidence type="ECO:0000313" key="14">
    <source>
        <dbReference type="EMBL" id="RMX43242.1"/>
    </source>
</evidence>
<dbReference type="PROSITE" id="PS50077">
    <property type="entry name" value="HEAT_REPEAT"/>
    <property type="match status" value="1"/>
</dbReference>
<evidence type="ECO:0000256" key="7">
    <source>
        <dbReference type="ARBA" id="ARBA00022824"/>
    </source>
</evidence>
<feature type="domain" description="Vacuolar protein 14 C-terminal Fig4-binding" evidence="13">
    <location>
        <begin position="436"/>
        <end position="480"/>
    </location>
</feature>
<evidence type="ECO:0000256" key="11">
    <source>
        <dbReference type="ARBA" id="ARBA00047092"/>
    </source>
</evidence>
<organism evidence="14 15">
    <name type="scientific">Pocillopora damicornis</name>
    <name type="common">Cauliflower coral</name>
    <name type="synonym">Millepora damicornis</name>
    <dbReference type="NCBI Taxonomy" id="46731"/>
    <lineage>
        <taxon>Eukaryota</taxon>
        <taxon>Metazoa</taxon>
        <taxon>Cnidaria</taxon>
        <taxon>Anthozoa</taxon>
        <taxon>Hexacorallia</taxon>
        <taxon>Scleractinia</taxon>
        <taxon>Astrocoeniina</taxon>
        <taxon>Pocilloporidae</taxon>
        <taxon>Pocillopora</taxon>
    </lineage>
</organism>
<dbReference type="AlphaFoldDB" id="A0A3M6TPB0"/>
<dbReference type="PANTHER" id="PTHR16023:SF0">
    <property type="entry name" value="PROTEIN VAC14 HOMOLOG"/>
    <property type="match status" value="1"/>
</dbReference>
<protein>
    <recommendedName>
        <fullName evidence="4">Protein VAC14 homolog</fullName>
    </recommendedName>
</protein>
<dbReference type="Pfam" id="PF12755">
    <property type="entry name" value="Vac14_Fab1_bd"/>
    <property type="match status" value="1"/>
</dbReference>
<evidence type="ECO:0000256" key="1">
    <source>
        <dbReference type="ARBA" id="ARBA00004524"/>
    </source>
</evidence>
<evidence type="ECO:0000256" key="9">
    <source>
        <dbReference type="ARBA" id="ARBA00023136"/>
    </source>
</evidence>
<evidence type="ECO:0000256" key="10">
    <source>
        <dbReference type="ARBA" id="ARBA00045654"/>
    </source>
</evidence>
<evidence type="ECO:0000256" key="2">
    <source>
        <dbReference type="ARBA" id="ARBA00004608"/>
    </source>
</evidence>
<keyword evidence="9" id="KW-0472">Membrane</keyword>
<reference evidence="14 15" key="1">
    <citation type="journal article" date="2018" name="Sci. Rep.">
        <title>Comparative analysis of the Pocillopora damicornis genome highlights role of immune system in coral evolution.</title>
        <authorList>
            <person name="Cunning R."/>
            <person name="Bay R.A."/>
            <person name="Gillette P."/>
            <person name="Baker A.C."/>
            <person name="Traylor-Knowles N."/>
        </authorList>
    </citation>
    <scope>NUCLEOTIDE SEQUENCE [LARGE SCALE GENOMIC DNA]</scope>
    <source>
        <strain evidence="14">RSMAS</strain>
        <tissue evidence="14">Whole animal</tissue>
    </source>
</reference>
<proteinExistence type="inferred from homology"/>
<sequence length="542" mass="61315">MHEDTVCGGRNRLDVVRFLAVMAEKDFLPLTQNVVRGLNDKLYEKRKTAALEIERMVKEFVASNDVRQIKRLTAVLADEFAVSHNNHSRKGGLIGLAATAIALGKDAGLYLKSLIPPVLTCFYDQDSRVRYYACEALYNIAKVARGSVLPFFNDVFDGLSKLAADPDMNVKNGAELLDRLVKDIVTESSSFDLVSFIPLLRDRIYTANPFAKQFLVSWLMVLDAVPDLDLITHLPEFLDGLFNIFKDRNPEIRKMCETALGEFLRGIKRETKNINFADMVNILVIHSHYPHIKEVAKTVNQSLMRLITEDDDKDVDSDTVSMDCDNDFVQPQTQTQLDLGPVVDVLTVQLSHKSIQTRIAVLRWVLLLHMKTPNKIFGQIEQLFPELLKTLSDPSDEVVLLVLEALAEISASPAGPPRNSPSQSMSEVDILRWVSFFTDLRLQLLDTQKNHFLLKSLYGLLMLLPQSDAFTTLRNRLDCVPNGRALPSGISDTHGAHDFPLREHVQRINFKELLHQFKTVQQKHFINKHSRSPHLAKNLLNV</sequence>
<dbReference type="InterPro" id="IPR026825">
    <property type="entry name" value="Vac14"/>
</dbReference>
<evidence type="ECO:0000313" key="15">
    <source>
        <dbReference type="Proteomes" id="UP000275408"/>
    </source>
</evidence>
<name>A0A3M6TPB0_POCDA</name>
<feature type="repeat" description="HEAT" evidence="12">
    <location>
        <begin position="114"/>
        <end position="149"/>
    </location>
</feature>
<comment type="subunit">
    <text evidence="11">Forms pentamers. Component of the PI(3,5)P2 regulatory complex/PAS complex, at least composed of PIKFYVE, FIG4 and VAC14. VAC14 nucleates the assembly of the complex and serves as a scaffold by pentamerizing into a star-shaped structure, which can bind a single copy each of PIKFYVE and FIG4 and coordinates their activities. Interacts with NOS1.</text>
</comment>
<evidence type="ECO:0000256" key="3">
    <source>
        <dbReference type="ARBA" id="ARBA00010225"/>
    </source>
</evidence>
<comment type="caution">
    <text evidence="14">The sequence shown here is derived from an EMBL/GenBank/DDBJ whole genome shotgun (WGS) entry which is preliminary data.</text>
</comment>
<dbReference type="GO" id="GO:0070772">
    <property type="term" value="C:PAS complex"/>
    <property type="evidence" value="ECO:0007669"/>
    <property type="project" value="InterPro"/>
</dbReference>